<dbReference type="REBASE" id="383318">
    <property type="entry name" value="M.SgrK61ORF29550P"/>
</dbReference>
<dbReference type="GO" id="GO:0003677">
    <property type="term" value="F:DNA binding"/>
    <property type="evidence" value="ECO:0007669"/>
    <property type="project" value="InterPro"/>
</dbReference>
<feature type="domain" description="DNA methylase adenine-specific" evidence="1">
    <location>
        <begin position="155"/>
        <end position="372"/>
    </location>
</feature>
<reference evidence="2 4" key="2">
    <citation type="submission" date="2018-12" db="EMBL/GenBank/DDBJ databases">
        <title>Streptomyces griseoviridis F1-27 complete genome.</title>
        <authorList>
            <person name="Mariita R.M."/>
            <person name="Sello J.K."/>
        </authorList>
    </citation>
    <scope>NUCLEOTIDE SEQUENCE [LARGE SCALE GENOMIC DNA]</scope>
    <source>
        <strain evidence="2 4">F1-27</strain>
    </source>
</reference>
<dbReference type="GO" id="GO:0008170">
    <property type="term" value="F:N-methyltransferase activity"/>
    <property type="evidence" value="ECO:0007669"/>
    <property type="project" value="InterPro"/>
</dbReference>
<dbReference type="Pfam" id="PF02384">
    <property type="entry name" value="N6_Mtase"/>
    <property type="match status" value="1"/>
</dbReference>
<dbReference type="EMBL" id="CP034687">
    <property type="protein sequence ID" value="AZS84541.1"/>
    <property type="molecule type" value="Genomic_DNA"/>
</dbReference>
<dbReference type="SUPFAM" id="SSF53335">
    <property type="entry name" value="S-adenosyl-L-methionine-dependent methyltransferases"/>
    <property type="match status" value="1"/>
</dbReference>
<dbReference type="InterPro" id="IPR003356">
    <property type="entry name" value="DNA_methylase_A-5"/>
</dbReference>
<dbReference type="PANTHER" id="PTHR42998:SF1">
    <property type="entry name" value="TYPE I RESTRICTION ENZYME HINDI METHYLASE SUBUNIT"/>
    <property type="match status" value="1"/>
</dbReference>
<organism evidence="2 4">
    <name type="scientific">Streptomyces griseoviridis</name>
    <dbReference type="NCBI Taxonomy" id="45398"/>
    <lineage>
        <taxon>Bacteria</taxon>
        <taxon>Bacillati</taxon>
        <taxon>Actinomycetota</taxon>
        <taxon>Actinomycetes</taxon>
        <taxon>Kitasatosporales</taxon>
        <taxon>Streptomycetaceae</taxon>
        <taxon>Streptomyces</taxon>
    </lineage>
</organism>
<dbReference type="OrthoDB" id="9784823at2"/>
<dbReference type="AlphaFoldDB" id="A0A3S9Z9M8"/>
<dbReference type="GO" id="GO:0004519">
    <property type="term" value="F:endonuclease activity"/>
    <property type="evidence" value="ECO:0007669"/>
    <property type="project" value="UniProtKB-KW"/>
</dbReference>
<gene>
    <name evidence="3" type="ORF">DDJ31_29550</name>
    <name evidence="2" type="ORF">ELQ87_09765</name>
</gene>
<dbReference type="EMBL" id="CP029078">
    <property type="protein sequence ID" value="QCN88604.1"/>
    <property type="molecule type" value="Genomic_DNA"/>
</dbReference>
<keyword evidence="5" id="KW-1185">Reference proteome</keyword>
<reference evidence="3 5" key="1">
    <citation type="submission" date="2018-04" db="EMBL/GenBank/DDBJ databases">
        <title>Complete genome sequences of Streptomyces griseoviridis K61 and characterization of antagonistic properties of biological control agents.</title>
        <authorList>
            <person name="Mariita R.M."/>
            <person name="Sello J.K."/>
        </authorList>
    </citation>
    <scope>NUCLEOTIDE SEQUENCE [LARGE SCALE GENOMIC DNA]</scope>
    <source>
        <strain evidence="3 5">K61</strain>
    </source>
</reference>
<keyword evidence="2" id="KW-0540">Nuclease</keyword>
<sequence>MEQHDEPVTLSLAGIARLAGVGRAAVSNWRRRHSDFPEPVGGTDASPLFSLADAESWLLRHGKIDESSSGWDRLWPRIEDLGDRDGMAHLLASAGERLAIPAMNPPRGAPELSAADRRVADEVVRLALRQSPKEAFAVLLDRWHAVHVRQLIVSPRQLADTMVALAAELRDGSAPVRRVLDPACGMGSLLAASGRRWSGQVPPPALAGVDNDAAVARLTRARLALEFPGCERHVQSGDTLLDAPLRHASRADVVLSYPPSNERAWGHDELATDPRWTYGTPPRTEPELAWVQHCLSVLEPGGVAVLVLPPGVASRRAGRRIRAGLVRTGAVRAVVALPPGSAPPHGVGLHLWLLATPREHSAEEVTFVDAADCRTTALTGRGMAVDWDGLRERTVAALRGSDLPGVTRVPTAELLSDETELTPSRRTVTERSVGPVELRRAWTGWDKALMDMDDAAKAVREHEASAAVPDDFGYTFVGDLERSGALDVTPGKVLADDLIRQGAHAEDSLPVVTPWAVWGEEPWVAAAQAAELEAEGQGVLTSFGDVVVVTAAGGFDVWVETAGPRLLGAHTVRLRTDPALLDPFFLAACLSAPGNDQRAGTRASSTSRVDVRRLRVLRAPATQQRRIGEVHRRLVRFREAVADLGRHGDVLSAMLSGLLAQGRLTEE</sequence>
<dbReference type="REBASE" id="293249">
    <property type="entry name" value="M.SgrF127ORF9765P"/>
</dbReference>
<dbReference type="PANTHER" id="PTHR42998">
    <property type="entry name" value="TYPE I RESTRICTION ENZYME HINDVIIP M PROTEIN-RELATED"/>
    <property type="match status" value="1"/>
</dbReference>
<proteinExistence type="predicted"/>
<keyword evidence="2" id="KW-0255">Endonuclease</keyword>
<accession>A0A3S9Z9M8</accession>
<dbReference type="Proteomes" id="UP000501753">
    <property type="component" value="Chromosome"/>
</dbReference>
<dbReference type="PRINTS" id="PR00507">
    <property type="entry name" value="N12N6MTFRASE"/>
</dbReference>
<evidence type="ECO:0000313" key="5">
    <source>
        <dbReference type="Proteomes" id="UP000501753"/>
    </source>
</evidence>
<dbReference type="RefSeq" id="WP_127177441.1">
    <property type="nucleotide sequence ID" value="NZ_CP029078.1"/>
</dbReference>
<keyword evidence="2" id="KW-0378">Hydrolase</keyword>
<name>A0A3S9Z9M8_STRGD</name>
<evidence type="ECO:0000259" key="1">
    <source>
        <dbReference type="Pfam" id="PF02384"/>
    </source>
</evidence>
<evidence type="ECO:0000313" key="3">
    <source>
        <dbReference type="EMBL" id="QCN88604.1"/>
    </source>
</evidence>
<dbReference type="KEGG" id="sgd:ELQ87_09765"/>
<evidence type="ECO:0000313" key="4">
    <source>
        <dbReference type="Proteomes" id="UP000271291"/>
    </source>
</evidence>
<dbReference type="Proteomes" id="UP000271291">
    <property type="component" value="Chromosome"/>
</dbReference>
<protein>
    <submittedName>
        <fullName evidence="2">Restriction endonuclease subunit M</fullName>
    </submittedName>
</protein>
<dbReference type="InterPro" id="IPR052916">
    <property type="entry name" value="Type-I_RE_MTase_Subunit"/>
</dbReference>
<dbReference type="InterPro" id="IPR029063">
    <property type="entry name" value="SAM-dependent_MTases_sf"/>
</dbReference>
<dbReference type="Gene3D" id="3.40.50.150">
    <property type="entry name" value="Vaccinia Virus protein VP39"/>
    <property type="match status" value="1"/>
</dbReference>
<evidence type="ECO:0000313" key="2">
    <source>
        <dbReference type="EMBL" id="AZS84541.1"/>
    </source>
</evidence>